<dbReference type="InterPro" id="IPR020846">
    <property type="entry name" value="MFS_dom"/>
</dbReference>
<reference evidence="8 10" key="3">
    <citation type="submission" date="2018-07" db="EMBL/GenBank/DDBJ databases">
        <title>Genomic and Epidemiologic Investigation of an Indolent Hospital Outbreak.</title>
        <authorList>
            <person name="Johnson R.C."/>
            <person name="Deming C."/>
            <person name="Conlan S."/>
            <person name="Zellmer C.J."/>
            <person name="Michelin A.V."/>
            <person name="Lee-Lin S."/>
            <person name="Thomas P.J."/>
            <person name="Park M."/>
            <person name="Weingarten R.A."/>
            <person name="Less J."/>
            <person name="Dekker J.P."/>
            <person name="Frank K.M."/>
            <person name="Musser K.A."/>
            <person name="Mcquiston J.R."/>
            <person name="Henderson D.K."/>
            <person name="Lau A.F."/>
            <person name="Palmore T.N."/>
            <person name="Segre J.A."/>
        </authorList>
    </citation>
    <scope>NUCLEOTIDE SEQUENCE [LARGE SCALE GENOMIC DNA]</scope>
    <source>
        <strain evidence="8 10">SK-NIH.Env10_0317</strain>
    </source>
</reference>
<protein>
    <submittedName>
        <fullName evidence="8">MFS transporter</fullName>
    </submittedName>
</protein>
<evidence type="ECO:0000256" key="5">
    <source>
        <dbReference type="SAM" id="Phobius"/>
    </source>
</evidence>
<feature type="transmembrane region" description="Helical" evidence="5">
    <location>
        <begin position="318"/>
        <end position="338"/>
    </location>
</feature>
<feature type="transmembrane region" description="Helical" evidence="5">
    <location>
        <begin position="42"/>
        <end position="65"/>
    </location>
</feature>
<accession>A0A1L6J624</accession>
<evidence type="ECO:0000256" key="4">
    <source>
        <dbReference type="ARBA" id="ARBA00023136"/>
    </source>
</evidence>
<dbReference type="STRING" id="93064.BRX40_01485"/>
<feature type="domain" description="Major facilitator superfamily (MFS) profile" evidence="6">
    <location>
        <begin position="7"/>
        <end position="406"/>
    </location>
</feature>
<dbReference type="PROSITE" id="PS50850">
    <property type="entry name" value="MFS"/>
    <property type="match status" value="1"/>
</dbReference>
<name>A0A1L6J624_9SPHN</name>
<organism evidence="7 9">
    <name type="scientific">Sphingomonas koreensis</name>
    <dbReference type="NCBI Taxonomy" id="93064"/>
    <lineage>
        <taxon>Bacteria</taxon>
        <taxon>Pseudomonadati</taxon>
        <taxon>Pseudomonadota</taxon>
        <taxon>Alphaproteobacteria</taxon>
        <taxon>Sphingomonadales</taxon>
        <taxon>Sphingomonadaceae</taxon>
        <taxon>Sphingomonas</taxon>
    </lineage>
</organism>
<comment type="subcellular location">
    <subcellularLocation>
        <location evidence="1">Membrane</location>
        <topology evidence="1">Multi-pass membrane protein</topology>
    </subcellularLocation>
</comment>
<feature type="transmembrane region" description="Helical" evidence="5">
    <location>
        <begin position="383"/>
        <end position="402"/>
    </location>
</feature>
<feature type="transmembrane region" description="Helical" evidence="5">
    <location>
        <begin position="77"/>
        <end position="96"/>
    </location>
</feature>
<keyword evidence="3 5" id="KW-1133">Transmembrane helix</keyword>
<feature type="transmembrane region" description="Helical" evidence="5">
    <location>
        <begin position="157"/>
        <end position="178"/>
    </location>
</feature>
<dbReference type="EMBL" id="CP018820">
    <property type="protein sequence ID" value="APR51276.1"/>
    <property type="molecule type" value="Genomic_DNA"/>
</dbReference>
<dbReference type="InterPro" id="IPR036259">
    <property type="entry name" value="MFS_trans_sf"/>
</dbReference>
<feature type="transmembrane region" description="Helical" evidence="5">
    <location>
        <begin position="290"/>
        <end position="312"/>
    </location>
</feature>
<evidence type="ECO:0000256" key="2">
    <source>
        <dbReference type="ARBA" id="ARBA00022692"/>
    </source>
</evidence>
<feature type="transmembrane region" description="Helical" evidence="5">
    <location>
        <begin position="359"/>
        <end position="377"/>
    </location>
</feature>
<dbReference type="GO" id="GO:0016020">
    <property type="term" value="C:membrane"/>
    <property type="evidence" value="ECO:0007669"/>
    <property type="project" value="UniProtKB-SubCell"/>
</dbReference>
<feature type="transmembrane region" description="Helical" evidence="5">
    <location>
        <begin position="134"/>
        <end position="151"/>
    </location>
</feature>
<dbReference type="GO" id="GO:0022857">
    <property type="term" value="F:transmembrane transporter activity"/>
    <property type="evidence" value="ECO:0007669"/>
    <property type="project" value="InterPro"/>
</dbReference>
<dbReference type="GeneID" id="44131226"/>
<keyword evidence="2 5" id="KW-0812">Transmembrane</keyword>
<dbReference type="Pfam" id="PF07690">
    <property type="entry name" value="MFS_1"/>
    <property type="match status" value="1"/>
</dbReference>
<sequence length="415" mass="45051">MKKRHAVLGLLAALSVITFIDRMAIAVTGPAIQKDLGLTPSQWGWVLGAYTFAYAVFEVPSGAIGDRFGYRKELTRITVWWSFFTAITAACVSFWQLTAARFLFGLGAAGAYPNMSGVLYRWFPKRERARGQGVIWAASRLGGALAPLLLVPMNVHLGWQMVFVILGLIGFVWAILWWRWYHDRPADQPGITAEEVAEIGEDEGAGHSGTPWGKLLRLPQLWLIGVAYFFYAFGSWFFFGWFAQWMTNGRGFTPTEMAFYAAIPFLLGIVSNLIGGVLSDRLGARIGFKLAYRLITGICLSVTAALLLMMSLTPDKTMVVVLAAASFAVMDLMLPSAWAMCMSIGGRYGGTATGFMNMLGNLGGFICTVATGYIIAGTGSYDLPVQGIALMVLIAAGLFALIDSSKGFDQKAATA</sequence>
<dbReference type="Proteomes" id="UP000185161">
    <property type="component" value="Chromosome"/>
</dbReference>
<dbReference type="Proteomes" id="UP000286681">
    <property type="component" value="Unassembled WGS sequence"/>
</dbReference>
<dbReference type="InterPro" id="IPR011701">
    <property type="entry name" value="MFS"/>
</dbReference>
<feature type="transmembrane region" description="Helical" evidence="5">
    <location>
        <begin position="257"/>
        <end position="278"/>
    </location>
</feature>
<dbReference type="AlphaFoldDB" id="A0A1L6J624"/>
<reference evidence="7" key="1">
    <citation type="submission" date="2016-12" db="EMBL/GenBank/DDBJ databases">
        <title>Whole genome sequencing of Sphingomonas koreensis.</title>
        <authorList>
            <person name="Conlan S."/>
            <person name="Thomas P.J."/>
            <person name="Mullikin J."/>
            <person name="Palmore T.N."/>
            <person name="Frank K.M."/>
            <person name="Segre J.A."/>
        </authorList>
    </citation>
    <scope>NUCLEOTIDE SEQUENCE</scope>
    <source>
        <strain evidence="7">ABOJV</strain>
    </source>
</reference>
<keyword evidence="9" id="KW-1185">Reference proteome</keyword>
<dbReference type="Gene3D" id="1.20.1250.20">
    <property type="entry name" value="MFS general substrate transporter like domains"/>
    <property type="match status" value="2"/>
</dbReference>
<proteinExistence type="predicted"/>
<feature type="transmembrane region" description="Helical" evidence="5">
    <location>
        <begin position="102"/>
        <end position="122"/>
    </location>
</feature>
<dbReference type="OrthoDB" id="9794076at2"/>
<dbReference type="PANTHER" id="PTHR11662:SF399">
    <property type="entry name" value="FI19708P1-RELATED"/>
    <property type="match status" value="1"/>
</dbReference>
<keyword evidence="4 5" id="KW-0472">Membrane</keyword>
<feature type="transmembrane region" description="Helical" evidence="5">
    <location>
        <begin position="221"/>
        <end position="245"/>
    </location>
</feature>
<evidence type="ECO:0000313" key="10">
    <source>
        <dbReference type="Proteomes" id="UP000286681"/>
    </source>
</evidence>
<evidence type="ECO:0000313" key="7">
    <source>
        <dbReference type="EMBL" id="APR51276.1"/>
    </source>
</evidence>
<reference evidence="9" key="2">
    <citation type="submission" date="2016-12" db="EMBL/GenBank/DDBJ databases">
        <title>Whole genome sequencing of Sphingomonas sp. ABOJV.</title>
        <authorList>
            <person name="Conlan S."/>
            <person name="Thomas P.J."/>
            <person name="Mullikin J."/>
            <person name="Palmore T.N."/>
            <person name="Frank K.M."/>
            <person name="Segre J.A."/>
        </authorList>
    </citation>
    <scope>NUCLEOTIDE SEQUENCE [LARGE SCALE GENOMIC DNA]</scope>
    <source>
        <strain evidence="9">ABOJV</strain>
    </source>
</reference>
<dbReference type="SUPFAM" id="SSF103473">
    <property type="entry name" value="MFS general substrate transporter"/>
    <property type="match status" value="1"/>
</dbReference>
<dbReference type="CDD" id="cd17319">
    <property type="entry name" value="MFS_ExuT_GudP_like"/>
    <property type="match status" value="1"/>
</dbReference>
<evidence type="ECO:0000256" key="3">
    <source>
        <dbReference type="ARBA" id="ARBA00022989"/>
    </source>
</evidence>
<dbReference type="PANTHER" id="PTHR11662">
    <property type="entry name" value="SOLUTE CARRIER FAMILY 17"/>
    <property type="match status" value="1"/>
</dbReference>
<dbReference type="RefSeq" id="WP_075150429.1">
    <property type="nucleotide sequence ID" value="NZ_CP018820.1"/>
</dbReference>
<evidence type="ECO:0000259" key="6">
    <source>
        <dbReference type="PROSITE" id="PS50850"/>
    </source>
</evidence>
<evidence type="ECO:0000313" key="8">
    <source>
        <dbReference type="EMBL" id="RSU99320.1"/>
    </source>
</evidence>
<dbReference type="EMBL" id="QQWO01000023">
    <property type="protein sequence ID" value="RSU99320.1"/>
    <property type="molecule type" value="Genomic_DNA"/>
</dbReference>
<evidence type="ECO:0000256" key="1">
    <source>
        <dbReference type="ARBA" id="ARBA00004141"/>
    </source>
</evidence>
<evidence type="ECO:0000313" key="9">
    <source>
        <dbReference type="Proteomes" id="UP000185161"/>
    </source>
</evidence>
<dbReference type="KEGG" id="skr:BRX40_01485"/>
<gene>
    <name evidence="7" type="ORF">BRX40_01485</name>
    <name evidence="8" type="ORF">CA257_20090</name>
</gene>
<dbReference type="InterPro" id="IPR050382">
    <property type="entry name" value="MFS_Na/Anion_cotransporter"/>
</dbReference>